<name>A0A8H3X5Y0_GIGMA</name>
<gene>
    <name evidence="5" type="ORF">F8M41_007269</name>
</gene>
<sequence>MDSMTNRPTVNDIMIKLGDWIDKIDISDENEIKRQFLEADKVIKQDLQSGNAQQDLQSGNVQQDLQSGNVQQDLQSGNVQQDLQSGNVQQDFQSGNVQQDLQSGNVQQDLHSENVQKYLQSGYRYVQQHSDHMYISEFINIREISIRHSRPNIKSFKKGVSLKEVWEEWLEKAIDDEYINEFDYNKFTNLEEICKGGFGTVHKCLWEECKLTIALKGLNNIEKGDEKSDIYSLGVILWEITSGKPPFKSFKTPEQIAINIYQGKREAPVKDTPEEYVALYKRCWSEDPEKRPDAKTLHDILECFISGNELTDLQKQAIQSIEKKTEFLNVPST</sequence>
<comment type="caution">
    <text evidence="5">The sequence shown here is derived from an EMBL/GenBank/DDBJ whole genome shotgun (WGS) entry which is preliminary data.</text>
</comment>
<dbReference type="EMBL" id="WTPW01001728">
    <property type="protein sequence ID" value="KAF0418304.1"/>
    <property type="molecule type" value="Genomic_DNA"/>
</dbReference>
<dbReference type="InterPro" id="IPR000719">
    <property type="entry name" value="Prot_kinase_dom"/>
</dbReference>
<accession>A0A8H3X5Y0</accession>
<evidence type="ECO:0000259" key="4">
    <source>
        <dbReference type="PROSITE" id="PS50011"/>
    </source>
</evidence>
<organism evidence="5 6">
    <name type="scientific">Gigaspora margarita</name>
    <dbReference type="NCBI Taxonomy" id="4874"/>
    <lineage>
        <taxon>Eukaryota</taxon>
        <taxon>Fungi</taxon>
        <taxon>Fungi incertae sedis</taxon>
        <taxon>Mucoromycota</taxon>
        <taxon>Glomeromycotina</taxon>
        <taxon>Glomeromycetes</taxon>
        <taxon>Diversisporales</taxon>
        <taxon>Gigasporaceae</taxon>
        <taxon>Gigaspora</taxon>
    </lineage>
</organism>
<dbReference type="Pfam" id="PF07714">
    <property type="entry name" value="PK_Tyr_Ser-Thr"/>
    <property type="match status" value="1"/>
</dbReference>
<dbReference type="GO" id="GO:0097527">
    <property type="term" value="P:necroptotic signaling pathway"/>
    <property type="evidence" value="ECO:0007669"/>
    <property type="project" value="TreeGrafter"/>
</dbReference>
<evidence type="ECO:0000256" key="3">
    <source>
        <dbReference type="SAM" id="MobiDB-lite"/>
    </source>
</evidence>
<protein>
    <submittedName>
        <fullName evidence="5">Kinase-like protein</fullName>
    </submittedName>
</protein>
<dbReference type="OrthoDB" id="6097353at2759"/>
<dbReference type="Gene3D" id="1.10.510.10">
    <property type="entry name" value="Transferase(Phosphotransferase) domain 1"/>
    <property type="match status" value="1"/>
</dbReference>
<dbReference type="SUPFAM" id="SSF56112">
    <property type="entry name" value="Protein kinase-like (PK-like)"/>
    <property type="match status" value="1"/>
</dbReference>
<dbReference type="GO" id="GO:0004672">
    <property type="term" value="F:protein kinase activity"/>
    <property type="evidence" value="ECO:0007669"/>
    <property type="project" value="InterPro"/>
</dbReference>
<evidence type="ECO:0000313" key="5">
    <source>
        <dbReference type="EMBL" id="KAF0418304.1"/>
    </source>
</evidence>
<dbReference type="PROSITE" id="PS50011">
    <property type="entry name" value="PROTEIN_KINASE_DOM"/>
    <property type="match status" value="1"/>
</dbReference>
<dbReference type="PANTHER" id="PTHR44329:SF298">
    <property type="entry name" value="MIXED LINEAGE KINASE DOMAIN-LIKE PROTEIN"/>
    <property type="match status" value="1"/>
</dbReference>
<proteinExistence type="predicted"/>
<dbReference type="AlphaFoldDB" id="A0A8H3X5Y0"/>
<keyword evidence="6" id="KW-1185">Reference proteome</keyword>
<dbReference type="InterPro" id="IPR001245">
    <property type="entry name" value="Ser-Thr/Tyr_kinase_cat_dom"/>
</dbReference>
<keyword evidence="5" id="KW-0418">Kinase</keyword>
<keyword evidence="5" id="KW-0808">Transferase</keyword>
<keyword evidence="2" id="KW-0067">ATP-binding</keyword>
<dbReference type="Proteomes" id="UP000439903">
    <property type="component" value="Unassembled WGS sequence"/>
</dbReference>
<evidence type="ECO:0000256" key="2">
    <source>
        <dbReference type="ARBA" id="ARBA00022840"/>
    </source>
</evidence>
<dbReference type="InterPro" id="IPR051681">
    <property type="entry name" value="Ser/Thr_Kinases-Pseudokinases"/>
</dbReference>
<evidence type="ECO:0000256" key="1">
    <source>
        <dbReference type="ARBA" id="ARBA00022741"/>
    </source>
</evidence>
<dbReference type="InterPro" id="IPR011009">
    <property type="entry name" value="Kinase-like_dom_sf"/>
</dbReference>
<keyword evidence="1" id="KW-0547">Nucleotide-binding</keyword>
<dbReference type="GO" id="GO:0005524">
    <property type="term" value="F:ATP binding"/>
    <property type="evidence" value="ECO:0007669"/>
    <property type="project" value="UniProtKB-KW"/>
</dbReference>
<dbReference type="PANTHER" id="PTHR44329">
    <property type="entry name" value="SERINE/THREONINE-PROTEIN KINASE TNNI3K-RELATED"/>
    <property type="match status" value="1"/>
</dbReference>
<evidence type="ECO:0000313" key="6">
    <source>
        <dbReference type="Proteomes" id="UP000439903"/>
    </source>
</evidence>
<feature type="domain" description="Protein kinase" evidence="4">
    <location>
        <begin position="1"/>
        <end position="301"/>
    </location>
</feature>
<feature type="region of interest" description="Disordered" evidence="3">
    <location>
        <begin position="51"/>
        <end position="84"/>
    </location>
</feature>
<reference evidence="5 6" key="1">
    <citation type="journal article" date="2019" name="Environ. Microbiol.">
        <title>At the nexus of three kingdoms: the genome of the mycorrhizal fungus Gigaspora margarita provides insights into plant, endobacterial and fungal interactions.</title>
        <authorList>
            <person name="Venice F."/>
            <person name="Ghignone S."/>
            <person name="Salvioli di Fossalunga A."/>
            <person name="Amselem J."/>
            <person name="Novero M."/>
            <person name="Xianan X."/>
            <person name="Sedzielewska Toro K."/>
            <person name="Morin E."/>
            <person name="Lipzen A."/>
            <person name="Grigoriev I.V."/>
            <person name="Henrissat B."/>
            <person name="Martin F.M."/>
            <person name="Bonfante P."/>
        </authorList>
    </citation>
    <scope>NUCLEOTIDE SEQUENCE [LARGE SCALE GENOMIC DNA]</scope>
    <source>
        <strain evidence="5 6">BEG34</strain>
    </source>
</reference>